<dbReference type="Gene3D" id="2.70.70.10">
    <property type="entry name" value="Glucose Permease (Domain IIA)"/>
    <property type="match status" value="1"/>
</dbReference>
<dbReference type="PANTHER" id="PTHR45008:SF1">
    <property type="entry name" value="PTS SYSTEM GLUCOSE-SPECIFIC EIIA COMPONENT"/>
    <property type="match status" value="1"/>
</dbReference>
<dbReference type="AlphaFoldDB" id="A0A2S3ZND0"/>
<comment type="caution">
    <text evidence="8">The sequence shown here is derived from an EMBL/GenBank/DDBJ whole genome shotgun (WGS) entry which is preliminary data.</text>
</comment>
<evidence type="ECO:0000313" key="9">
    <source>
        <dbReference type="Proteomes" id="UP000237104"/>
    </source>
</evidence>
<keyword evidence="5" id="KW-0598">Phosphotransferase system</keyword>
<dbReference type="InterPro" id="IPR001127">
    <property type="entry name" value="PTS_EIIA_1_perm"/>
</dbReference>
<evidence type="ECO:0000256" key="4">
    <source>
        <dbReference type="ARBA" id="ARBA00022679"/>
    </source>
</evidence>
<protein>
    <submittedName>
        <fullName evidence="8">PTS glucose transporter subunit IIA</fullName>
    </submittedName>
</protein>
<keyword evidence="4" id="KW-0808">Transferase</keyword>
<comment type="subcellular location">
    <subcellularLocation>
        <location evidence="1">Cytoplasm</location>
    </subcellularLocation>
</comment>
<dbReference type="PANTHER" id="PTHR45008">
    <property type="entry name" value="PTS SYSTEM GLUCOSE-SPECIFIC EIIA COMPONENT"/>
    <property type="match status" value="1"/>
</dbReference>
<reference evidence="8 9" key="1">
    <citation type="submission" date="2018-01" db="EMBL/GenBank/DDBJ databases">
        <title>Cryobacterium sp. nov., from glaciers in China.</title>
        <authorList>
            <person name="Liu Q."/>
            <person name="Xin Y.-H."/>
        </authorList>
    </citation>
    <scope>NUCLEOTIDE SEQUENCE [LARGE SCALE GENOMIC DNA]</scope>
    <source>
        <strain evidence="8 9">TMB1-8</strain>
    </source>
</reference>
<keyword evidence="2" id="KW-0813">Transport</keyword>
<evidence type="ECO:0000256" key="2">
    <source>
        <dbReference type="ARBA" id="ARBA00022448"/>
    </source>
</evidence>
<gene>
    <name evidence="8" type="ORF">C3B59_04275</name>
</gene>
<organism evidence="8 9">
    <name type="scientific">Cryobacterium zongtaii</name>
    <dbReference type="NCBI Taxonomy" id="1259217"/>
    <lineage>
        <taxon>Bacteria</taxon>
        <taxon>Bacillati</taxon>
        <taxon>Actinomycetota</taxon>
        <taxon>Actinomycetes</taxon>
        <taxon>Micrococcales</taxon>
        <taxon>Microbacteriaceae</taxon>
        <taxon>Cryobacterium</taxon>
    </lineage>
</organism>
<keyword evidence="6" id="KW-0418">Kinase</keyword>
<dbReference type="NCBIfam" id="TIGR00830">
    <property type="entry name" value="PTBA"/>
    <property type="match status" value="1"/>
</dbReference>
<dbReference type="GO" id="GO:0005737">
    <property type="term" value="C:cytoplasm"/>
    <property type="evidence" value="ECO:0007669"/>
    <property type="project" value="UniProtKB-SubCell"/>
</dbReference>
<dbReference type="RefSeq" id="WP_103430186.1">
    <property type="nucleotide sequence ID" value="NZ_PPXF01000016.1"/>
</dbReference>
<dbReference type="PROSITE" id="PS00371">
    <property type="entry name" value="PTS_EIIA_TYPE_1_HIS"/>
    <property type="match status" value="1"/>
</dbReference>
<dbReference type="InterPro" id="IPR011055">
    <property type="entry name" value="Dup_hybrid_motif"/>
</dbReference>
<keyword evidence="3 8" id="KW-0762">Sugar transport</keyword>
<feature type="domain" description="PTS EIIA type-1" evidence="7">
    <location>
        <begin position="24"/>
        <end position="128"/>
    </location>
</feature>
<evidence type="ECO:0000313" key="8">
    <source>
        <dbReference type="EMBL" id="POH70480.1"/>
    </source>
</evidence>
<dbReference type="GO" id="GO:0009401">
    <property type="term" value="P:phosphoenolpyruvate-dependent sugar phosphotransferase system"/>
    <property type="evidence" value="ECO:0007669"/>
    <property type="project" value="UniProtKB-KW"/>
</dbReference>
<sequence length="157" mass="15987">MSVASLIVLAPVPGRAVELGLVPDPTFAQAIVGPGGAIDPPREVVDAIAPISGKLLKVFPHAYVIVAPEGVGVLVHLGIDTVQLKGAGFTLRAQQGDTVTAGDVIVSYDVPAIVASGRDPIVPVIILERQAENITLADAVAAGLELEAGDTFLTVRG</sequence>
<evidence type="ECO:0000256" key="5">
    <source>
        <dbReference type="ARBA" id="ARBA00022683"/>
    </source>
</evidence>
<dbReference type="Pfam" id="PF00358">
    <property type="entry name" value="PTS_EIIA_1"/>
    <property type="match status" value="1"/>
</dbReference>
<dbReference type="PROSITE" id="PS51093">
    <property type="entry name" value="PTS_EIIA_TYPE_1"/>
    <property type="match status" value="1"/>
</dbReference>
<evidence type="ECO:0000256" key="1">
    <source>
        <dbReference type="ARBA" id="ARBA00004496"/>
    </source>
</evidence>
<dbReference type="GO" id="GO:0016301">
    <property type="term" value="F:kinase activity"/>
    <property type="evidence" value="ECO:0007669"/>
    <property type="project" value="UniProtKB-KW"/>
</dbReference>
<evidence type="ECO:0000259" key="7">
    <source>
        <dbReference type="PROSITE" id="PS51093"/>
    </source>
</evidence>
<accession>A0A2S3ZND0</accession>
<dbReference type="SUPFAM" id="SSF51261">
    <property type="entry name" value="Duplicated hybrid motif"/>
    <property type="match status" value="1"/>
</dbReference>
<evidence type="ECO:0000256" key="6">
    <source>
        <dbReference type="ARBA" id="ARBA00022777"/>
    </source>
</evidence>
<name>A0A2S3ZND0_9MICO</name>
<dbReference type="InterPro" id="IPR050890">
    <property type="entry name" value="PTS_EIIA_component"/>
</dbReference>
<dbReference type="OrthoDB" id="9797715at2"/>
<dbReference type="EMBL" id="PPXF01000016">
    <property type="protein sequence ID" value="POH70480.1"/>
    <property type="molecule type" value="Genomic_DNA"/>
</dbReference>
<dbReference type="Proteomes" id="UP000237104">
    <property type="component" value="Unassembled WGS sequence"/>
</dbReference>
<proteinExistence type="predicted"/>
<evidence type="ECO:0000256" key="3">
    <source>
        <dbReference type="ARBA" id="ARBA00022597"/>
    </source>
</evidence>